<dbReference type="AlphaFoldDB" id="A0A6N1X3B3"/>
<accession>A0A6N1X3B3</accession>
<gene>
    <name evidence="7" type="ORF">HUK68_06130</name>
</gene>
<dbReference type="InterPro" id="IPR016032">
    <property type="entry name" value="Sig_transdc_resp-reg_C-effctor"/>
</dbReference>
<evidence type="ECO:0000313" key="8">
    <source>
        <dbReference type="Proteomes" id="UP000509579"/>
    </source>
</evidence>
<dbReference type="GO" id="GO:0003677">
    <property type="term" value="F:DNA binding"/>
    <property type="evidence" value="ECO:0007669"/>
    <property type="project" value="UniProtKB-KW"/>
</dbReference>
<dbReference type="SUPFAM" id="SSF52172">
    <property type="entry name" value="CheY-like"/>
    <property type="match status" value="1"/>
</dbReference>
<sequence>MAVVHLINSDEHTRCATGSLLAAAGYKVHTYAVAGDYLVMEPDNEVGCLLLSLHLPGVNGLKFQAALRRYPAYERPIIFLTANADVASTVQAMQAGARDFLTEPVDGETLLAAVRAAVEHDQRRRANQALCDFVRSSIAALSERERKVLDGIAQGRLNKQLAVELGVSERTIKADRSQVMHRLGVRSLAEMVKLLIEARCDRGGFS</sequence>
<comment type="caution">
    <text evidence="4">Lacks conserved residue(s) required for the propagation of feature annotation.</text>
</comment>
<dbReference type="Pfam" id="PF00072">
    <property type="entry name" value="Response_reg"/>
    <property type="match status" value="1"/>
</dbReference>
<evidence type="ECO:0000256" key="1">
    <source>
        <dbReference type="ARBA" id="ARBA00023015"/>
    </source>
</evidence>
<dbReference type="PANTHER" id="PTHR44688">
    <property type="entry name" value="DNA-BINDING TRANSCRIPTIONAL ACTIVATOR DEVR_DOSR"/>
    <property type="match status" value="1"/>
</dbReference>
<dbReference type="PROSITE" id="PS50110">
    <property type="entry name" value="RESPONSE_REGULATORY"/>
    <property type="match status" value="1"/>
</dbReference>
<protein>
    <submittedName>
        <fullName evidence="7">Response regulator transcription factor</fullName>
    </submittedName>
</protein>
<dbReference type="GO" id="GO:0006355">
    <property type="term" value="P:regulation of DNA-templated transcription"/>
    <property type="evidence" value="ECO:0007669"/>
    <property type="project" value="InterPro"/>
</dbReference>
<evidence type="ECO:0000256" key="4">
    <source>
        <dbReference type="PROSITE-ProRule" id="PRU00169"/>
    </source>
</evidence>
<dbReference type="Gene3D" id="1.10.10.10">
    <property type="entry name" value="Winged helix-like DNA-binding domain superfamily/Winged helix DNA-binding domain"/>
    <property type="match status" value="1"/>
</dbReference>
<dbReference type="RefSeq" id="WP_175503402.1">
    <property type="nucleotide sequence ID" value="NZ_CP054840.1"/>
</dbReference>
<feature type="domain" description="HTH luxR-type" evidence="5">
    <location>
        <begin position="134"/>
        <end position="199"/>
    </location>
</feature>
<evidence type="ECO:0000256" key="3">
    <source>
        <dbReference type="ARBA" id="ARBA00023163"/>
    </source>
</evidence>
<dbReference type="KEGG" id="aant:HUK68_06130"/>
<evidence type="ECO:0000259" key="6">
    <source>
        <dbReference type="PROSITE" id="PS50110"/>
    </source>
</evidence>
<organism evidence="7 8">
    <name type="scientific">Comamonas antarctica</name>
    <dbReference type="NCBI Taxonomy" id="2743470"/>
    <lineage>
        <taxon>Bacteria</taxon>
        <taxon>Pseudomonadati</taxon>
        <taxon>Pseudomonadota</taxon>
        <taxon>Betaproteobacteria</taxon>
        <taxon>Burkholderiales</taxon>
        <taxon>Comamonadaceae</taxon>
        <taxon>Comamonas</taxon>
    </lineage>
</organism>
<keyword evidence="1" id="KW-0805">Transcription regulation</keyword>
<dbReference type="PRINTS" id="PR00038">
    <property type="entry name" value="HTHLUXR"/>
</dbReference>
<dbReference type="InterPro" id="IPR001789">
    <property type="entry name" value="Sig_transdc_resp-reg_receiver"/>
</dbReference>
<dbReference type="InterPro" id="IPR036388">
    <property type="entry name" value="WH-like_DNA-bd_sf"/>
</dbReference>
<dbReference type="Proteomes" id="UP000509579">
    <property type="component" value="Chromosome"/>
</dbReference>
<dbReference type="SMART" id="SM00421">
    <property type="entry name" value="HTH_LUXR"/>
    <property type="match status" value="1"/>
</dbReference>
<feature type="domain" description="Response regulatory" evidence="6">
    <location>
        <begin position="3"/>
        <end position="118"/>
    </location>
</feature>
<dbReference type="SMART" id="SM00448">
    <property type="entry name" value="REC"/>
    <property type="match status" value="1"/>
</dbReference>
<keyword evidence="8" id="KW-1185">Reference proteome</keyword>
<dbReference type="InterPro" id="IPR000792">
    <property type="entry name" value="Tscrpt_reg_LuxR_C"/>
</dbReference>
<dbReference type="PROSITE" id="PS50043">
    <property type="entry name" value="HTH_LUXR_2"/>
    <property type="match status" value="1"/>
</dbReference>
<dbReference type="EMBL" id="CP054840">
    <property type="protein sequence ID" value="QKV52522.1"/>
    <property type="molecule type" value="Genomic_DNA"/>
</dbReference>
<dbReference type="Pfam" id="PF00196">
    <property type="entry name" value="GerE"/>
    <property type="match status" value="1"/>
</dbReference>
<dbReference type="InterPro" id="IPR011006">
    <property type="entry name" value="CheY-like_superfamily"/>
</dbReference>
<dbReference type="Gene3D" id="3.40.50.2300">
    <property type="match status" value="1"/>
</dbReference>
<dbReference type="SUPFAM" id="SSF46894">
    <property type="entry name" value="C-terminal effector domain of the bipartite response regulators"/>
    <property type="match status" value="1"/>
</dbReference>
<keyword evidence="3" id="KW-0804">Transcription</keyword>
<evidence type="ECO:0000313" key="7">
    <source>
        <dbReference type="EMBL" id="QKV52522.1"/>
    </source>
</evidence>
<dbReference type="CDD" id="cd06170">
    <property type="entry name" value="LuxR_C_like"/>
    <property type="match status" value="1"/>
</dbReference>
<dbReference type="GO" id="GO:0000160">
    <property type="term" value="P:phosphorelay signal transduction system"/>
    <property type="evidence" value="ECO:0007669"/>
    <property type="project" value="InterPro"/>
</dbReference>
<name>A0A6N1X3B3_9BURK</name>
<evidence type="ECO:0000259" key="5">
    <source>
        <dbReference type="PROSITE" id="PS50043"/>
    </source>
</evidence>
<keyword evidence="2" id="KW-0238">DNA-binding</keyword>
<dbReference type="PANTHER" id="PTHR44688:SF16">
    <property type="entry name" value="DNA-BINDING TRANSCRIPTIONAL ACTIVATOR DEVR_DOSR"/>
    <property type="match status" value="1"/>
</dbReference>
<proteinExistence type="predicted"/>
<evidence type="ECO:0000256" key="2">
    <source>
        <dbReference type="ARBA" id="ARBA00023125"/>
    </source>
</evidence>
<reference evidence="7 8" key="1">
    <citation type="submission" date="2020-06" db="EMBL/GenBank/DDBJ databases">
        <title>Acidovorax antarctica sp. nov., isolated from Corinth ice sheet soil, Antarctic Fields Peninsula.</title>
        <authorList>
            <person name="Xu Q."/>
            <person name="Peng F."/>
        </authorList>
    </citation>
    <scope>NUCLEOTIDE SEQUENCE [LARGE SCALE GENOMIC DNA]</scope>
    <source>
        <strain evidence="7 8">16-35-5</strain>
    </source>
</reference>